<feature type="coiled-coil region" evidence="1">
    <location>
        <begin position="170"/>
        <end position="197"/>
    </location>
</feature>
<organism evidence="2 3">
    <name type="scientific">Paramecium pentaurelia</name>
    <dbReference type="NCBI Taxonomy" id="43138"/>
    <lineage>
        <taxon>Eukaryota</taxon>
        <taxon>Sar</taxon>
        <taxon>Alveolata</taxon>
        <taxon>Ciliophora</taxon>
        <taxon>Intramacronucleata</taxon>
        <taxon>Oligohymenophorea</taxon>
        <taxon>Peniculida</taxon>
        <taxon>Parameciidae</taxon>
        <taxon>Paramecium</taxon>
    </lineage>
</organism>
<evidence type="ECO:0000313" key="3">
    <source>
        <dbReference type="Proteomes" id="UP000689195"/>
    </source>
</evidence>
<sequence length="273" mass="32726">MLNSSIYSSPNTQKHRSSSMMMSLVYGTSVSPNKSRVIQLSEKLSQLSIDEDRTLKKETYEEKLNSINQKVQKAHQNDLSRLQSLQEQLSKIEETLRNDQIIRNTNSKNFHQNTLKEQEKNVQQSIQKDKINRKTFEMRLTKLMDEQSYKMRLELARQQQYRKETEEQYKIEIEHKIENLSQDVRNEKREREMIYQEFVRRMGEQVFSVSETLNLEKKQRSESQNQMEVMIQEINNILNLQLAEEQIQRDETERTMIRLLNETCNRVESSLRK</sequence>
<keyword evidence="1" id="KW-0175">Coiled coil</keyword>
<gene>
    <name evidence="2" type="ORF">PPENT_87.1.T0140243</name>
</gene>
<dbReference type="EMBL" id="CAJJDO010000014">
    <property type="protein sequence ID" value="CAD8145438.1"/>
    <property type="molecule type" value="Genomic_DNA"/>
</dbReference>
<reference evidence="2" key="1">
    <citation type="submission" date="2021-01" db="EMBL/GenBank/DDBJ databases">
        <authorList>
            <consortium name="Genoscope - CEA"/>
            <person name="William W."/>
        </authorList>
    </citation>
    <scope>NUCLEOTIDE SEQUENCE</scope>
</reference>
<name>A0A8S1T174_9CILI</name>
<evidence type="ECO:0000256" key="1">
    <source>
        <dbReference type="SAM" id="Coils"/>
    </source>
</evidence>
<dbReference type="PANTHER" id="PTHR37027">
    <property type="entry name" value="KDE4"/>
    <property type="match status" value="1"/>
</dbReference>
<dbReference type="Proteomes" id="UP000689195">
    <property type="component" value="Unassembled WGS sequence"/>
</dbReference>
<dbReference type="AlphaFoldDB" id="A0A8S1T174"/>
<keyword evidence="3" id="KW-1185">Reference proteome</keyword>
<feature type="coiled-coil region" evidence="1">
    <location>
        <begin position="57"/>
        <end position="128"/>
    </location>
</feature>
<proteinExistence type="predicted"/>
<evidence type="ECO:0000313" key="2">
    <source>
        <dbReference type="EMBL" id="CAD8145438.1"/>
    </source>
</evidence>
<accession>A0A8S1T174</accession>
<dbReference type="PANTHER" id="PTHR37027:SF2">
    <property type="entry name" value="CHROMOSOME UNDETERMINED SCAFFOLD_148, WHOLE GENOME SHOTGUN SEQUENCE"/>
    <property type="match status" value="1"/>
</dbReference>
<comment type="caution">
    <text evidence="2">The sequence shown here is derived from an EMBL/GenBank/DDBJ whole genome shotgun (WGS) entry which is preliminary data.</text>
</comment>
<dbReference type="OrthoDB" id="10254663at2759"/>
<protein>
    <submittedName>
        <fullName evidence="2">Uncharacterized protein</fullName>
    </submittedName>
</protein>
<dbReference type="InterPro" id="IPR038835">
    <property type="entry name" value="Giardin_beta-like"/>
</dbReference>
<feature type="coiled-coil region" evidence="1">
    <location>
        <begin position="235"/>
        <end position="262"/>
    </location>
</feature>